<dbReference type="Gene3D" id="3.10.450.540">
    <property type="match status" value="1"/>
</dbReference>
<keyword evidence="1" id="KW-1133">Transmembrane helix</keyword>
<keyword evidence="3" id="KW-1185">Reference proteome</keyword>
<dbReference type="Proteomes" id="UP000095255">
    <property type="component" value="Unassembled WGS sequence"/>
</dbReference>
<keyword evidence="1" id="KW-0472">Membrane</keyword>
<dbReference type="RefSeq" id="WP_069701558.1">
    <property type="nucleotide sequence ID" value="NZ_MJAT01000008.1"/>
</dbReference>
<accession>A0A1E5L7D8</accession>
<gene>
    <name evidence="2" type="ORF">BHU72_14485</name>
</gene>
<reference evidence="2 3" key="1">
    <citation type="submission" date="2016-09" db="EMBL/GenBank/DDBJ databases">
        <title>Desulfuribacillus arsenicus sp. nov., an obligately anaerobic, dissimilatory arsenic- and antimonate-reducing bacterium isolated from anoxic sediments.</title>
        <authorList>
            <person name="Abin C.A."/>
            <person name="Hollibaugh J.T."/>
        </authorList>
    </citation>
    <scope>NUCLEOTIDE SEQUENCE [LARGE SCALE GENOMIC DNA]</scope>
    <source>
        <strain evidence="2 3">MLFW-2</strain>
    </source>
</reference>
<feature type="transmembrane region" description="Helical" evidence="1">
    <location>
        <begin position="20"/>
        <end position="36"/>
    </location>
</feature>
<dbReference type="EMBL" id="MJAT01000008">
    <property type="protein sequence ID" value="OEH86036.1"/>
    <property type="molecule type" value="Genomic_DNA"/>
</dbReference>
<protein>
    <recommendedName>
        <fullName evidence="4">Conjugative transposon protein TcpC</fullName>
    </recommendedName>
</protein>
<keyword evidence="1" id="KW-0812">Transmembrane</keyword>
<evidence type="ECO:0000256" key="1">
    <source>
        <dbReference type="SAM" id="Phobius"/>
    </source>
</evidence>
<sequence length="288" mass="32659">MRGKEWSQTSRWKIFLNKGIAVLVLIIFGVGILGWLDGWGNNITQEVTQVTKEEADVFSEPSLVNGAVTVLIHKWFDYVDGKELWQDVILNPTIMNYSVDTRYRSRVIASSVDQVIRLSDNTAEVKVMMLREVEIFNENREAETIQKVETVRIPLMYKDGAIQPLSGPIIESRNRSYGLDINHTPIVITEDEDAELKKLVEGFLSSLGNGNKSQIGFFFKDQKLAPNPMVGTIKFVRLIPIAKKGDEIQFVVLARQKEGLGLELNHIYKITAEKSVDRYLIKTFEVGL</sequence>
<name>A0A1E5L7D8_9FIRM</name>
<evidence type="ECO:0000313" key="3">
    <source>
        <dbReference type="Proteomes" id="UP000095255"/>
    </source>
</evidence>
<evidence type="ECO:0008006" key="4">
    <source>
        <dbReference type="Google" id="ProtNLM"/>
    </source>
</evidence>
<proteinExistence type="predicted"/>
<evidence type="ECO:0000313" key="2">
    <source>
        <dbReference type="EMBL" id="OEH86036.1"/>
    </source>
</evidence>
<dbReference type="AlphaFoldDB" id="A0A1E5L7D8"/>
<organism evidence="2 3">
    <name type="scientific">Desulfuribacillus stibiiarsenatis</name>
    <dbReference type="NCBI Taxonomy" id="1390249"/>
    <lineage>
        <taxon>Bacteria</taxon>
        <taxon>Bacillati</taxon>
        <taxon>Bacillota</taxon>
        <taxon>Desulfuribacillia</taxon>
        <taxon>Desulfuribacillales</taxon>
        <taxon>Desulfuribacillaceae</taxon>
        <taxon>Desulfuribacillus</taxon>
    </lineage>
</organism>
<dbReference type="STRING" id="1390249.BHU72_14485"/>
<comment type="caution">
    <text evidence="2">The sequence shown here is derived from an EMBL/GenBank/DDBJ whole genome shotgun (WGS) entry which is preliminary data.</text>
</comment>